<gene>
    <name evidence="1" type="ORF">SAMN05421747_12357</name>
</gene>
<dbReference type="InterPro" id="IPR005247">
    <property type="entry name" value="YbhB_YbcL/LppC-like"/>
</dbReference>
<evidence type="ECO:0000313" key="1">
    <source>
        <dbReference type="EMBL" id="SFC75879.1"/>
    </source>
</evidence>
<dbReference type="InterPro" id="IPR036610">
    <property type="entry name" value="PEBP-like_sf"/>
</dbReference>
<protein>
    <recommendedName>
        <fullName evidence="3">Phospholipid-binding protein, PBP family</fullName>
    </recommendedName>
</protein>
<dbReference type="PANTHER" id="PTHR30289">
    <property type="entry name" value="UNCHARACTERIZED PROTEIN YBCL-RELATED"/>
    <property type="match status" value="1"/>
</dbReference>
<dbReference type="STRING" id="623281.SAMN05421747_12357"/>
<reference evidence="1 2" key="1">
    <citation type="submission" date="2016-10" db="EMBL/GenBank/DDBJ databases">
        <authorList>
            <person name="de Groot N.N."/>
        </authorList>
    </citation>
    <scope>NUCLEOTIDE SEQUENCE [LARGE SCALE GENOMIC DNA]</scope>
    <source>
        <strain evidence="1 2">DSM 22900</strain>
    </source>
</reference>
<keyword evidence="2" id="KW-1185">Reference proteome</keyword>
<name>A0A1I1LS59_9SPHI</name>
<dbReference type="Pfam" id="PF01161">
    <property type="entry name" value="PBP"/>
    <property type="match status" value="1"/>
</dbReference>
<dbReference type="SUPFAM" id="SSF49777">
    <property type="entry name" value="PEBP-like"/>
    <property type="match status" value="1"/>
</dbReference>
<dbReference type="NCBIfam" id="TIGR00481">
    <property type="entry name" value="YbhB/YbcL family Raf kinase inhibitor-like protein"/>
    <property type="match status" value="1"/>
</dbReference>
<accession>A0A1I1LS59</accession>
<organism evidence="1 2">
    <name type="scientific">Parapedobacter composti</name>
    <dbReference type="NCBI Taxonomy" id="623281"/>
    <lineage>
        <taxon>Bacteria</taxon>
        <taxon>Pseudomonadati</taxon>
        <taxon>Bacteroidota</taxon>
        <taxon>Sphingobacteriia</taxon>
        <taxon>Sphingobacteriales</taxon>
        <taxon>Sphingobacteriaceae</taxon>
        <taxon>Parapedobacter</taxon>
    </lineage>
</organism>
<dbReference type="AlphaFoldDB" id="A0A1I1LS59"/>
<dbReference type="Gene3D" id="3.90.280.10">
    <property type="entry name" value="PEBP-like"/>
    <property type="match status" value="1"/>
</dbReference>
<dbReference type="InterPro" id="IPR008914">
    <property type="entry name" value="PEBP"/>
</dbReference>
<proteinExistence type="predicted"/>
<evidence type="ECO:0008006" key="3">
    <source>
        <dbReference type="Google" id="ProtNLM"/>
    </source>
</evidence>
<dbReference type="Proteomes" id="UP000199577">
    <property type="component" value="Unassembled WGS sequence"/>
</dbReference>
<sequence length="162" mass="18058">MRCCQPFVHRVVSTNMEITSTFENDQEIPVRYTCMGLNISPPFTFHYVPSAAKSLVLIVEDVDATPAPWRHWHVFNIPPATTSVAEGTVPAGGTEGLCNNHTFGYEGPCPKYFSGTHHYWFRLYALDTMLDLPPESEPDEVLNAMQGHLLETATLIGTCKQS</sequence>
<dbReference type="EMBL" id="FOLL01000023">
    <property type="protein sequence ID" value="SFC75879.1"/>
    <property type="molecule type" value="Genomic_DNA"/>
</dbReference>
<dbReference type="CDD" id="cd00865">
    <property type="entry name" value="PEBP_bact_arch"/>
    <property type="match status" value="1"/>
</dbReference>
<dbReference type="PANTHER" id="PTHR30289:SF1">
    <property type="entry name" value="PEBP (PHOSPHATIDYLETHANOLAMINE-BINDING PROTEIN) FAMILY PROTEIN"/>
    <property type="match status" value="1"/>
</dbReference>
<evidence type="ECO:0000313" key="2">
    <source>
        <dbReference type="Proteomes" id="UP000199577"/>
    </source>
</evidence>